<feature type="signal peptide" evidence="9">
    <location>
        <begin position="1"/>
        <end position="28"/>
    </location>
</feature>
<dbReference type="PANTHER" id="PTHR47966:SF51">
    <property type="entry name" value="BETA-SITE APP-CLEAVING ENZYME, ISOFORM A-RELATED"/>
    <property type="match status" value="1"/>
</dbReference>
<protein>
    <recommendedName>
        <fullName evidence="10">Peptidase A1 domain-containing protein</fullName>
    </recommendedName>
</protein>
<dbReference type="GO" id="GO:0004190">
    <property type="term" value="F:aspartic-type endopeptidase activity"/>
    <property type="evidence" value="ECO:0007669"/>
    <property type="project" value="UniProtKB-KW"/>
</dbReference>
<dbReference type="PANTHER" id="PTHR47966">
    <property type="entry name" value="BETA-SITE APP-CLEAVING ENZYME, ISOFORM A-RELATED"/>
    <property type="match status" value="1"/>
</dbReference>
<dbReference type="CDD" id="cd05471">
    <property type="entry name" value="pepsin_like"/>
    <property type="match status" value="1"/>
</dbReference>
<sequence length="495" mass="55290">MYPFKQKRAVQLLSLTLLTFLFSSASLASEANQSMKLPLRKTPLSRPRAPRPPRTEQSLSDQVYNLFTKFDNYLQGKRKFPLGTVNYDMDIENKEDILYTAEIYVGSGMQKFDVTLDTGSNKLILNDKSCLECQGATFDTSTSTTYVNTGVEDEISYLDGSYVVGYKSTDTVAFDDDSIYSATTFNFLLGLEQKGFEKDDGLIGLTRYNDNEYNIIVDQLYQQGKISSGIFSFYLAESAEQSTFQLGGYDSTYIKNSASLSYIPLSDSTMFWDVNVQAFRVGLDDFNAKGQPMGWAMQDVSTACLDTGTSLMYLPKRVFPKVIKALLKGLKHLRSSGYYYGPCDTSLYQSIYIMMGDTWFEIPPSVFVEASPGYQYCFIEIGASEDDTWLLGDTFLMNYYSVWDNDNNQVGLAPHITSTASTIPVATLAIPTTAYVPYTVQDIALEIVKYAGIVGVSGVVIGGLSFLGSVLWETIFKNTSLMQQNPFSNYEQFLI</sequence>
<dbReference type="Gene3D" id="2.40.70.10">
    <property type="entry name" value="Acid Proteases"/>
    <property type="match status" value="2"/>
</dbReference>
<evidence type="ECO:0000256" key="4">
    <source>
        <dbReference type="ARBA" id="ARBA00022801"/>
    </source>
</evidence>
<name>A0A8J8NQA5_HALGN</name>
<dbReference type="InterPro" id="IPR033121">
    <property type="entry name" value="PEPTIDASE_A1"/>
</dbReference>
<dbReference type="GO" id="GO:0006508">
    <property type="term" value="P:proteolysis"/>
    <property type="evidence" value="ECO:0007669"/>
    <property type="project" value="UniProtKB-KW"/>
</dbReference>
<comment type="similarity">
    <text evidence="1">Belongs to the peptidase A1 family.</text>
</comment>
<gene>
    <name evidence="11" type="ORF">FGO68_gene16302</name>
</gene>
<dbReference type="AlphaFoldDB" id="A0A8J8NQA5"/>
<evidence type="ECO:0000313" key="12">
    <source>
        <dbReference type="Proteomes" id="UP000785679"/>
    </source>
</evidence>
<evidence type="ECO:0000256" key="6">
    <source>
        <dbReference type="PIRSR" id="PIRSR601461-2"/>
    </source>
</evidence>
<comment type="caution">
    <text evidence="11">The sequence shown here is derived from an EMBL/GenBank/DDBJ whole genome shotgun (WGS) entry which is preliminary data.</text>
</comment>
<feature type="domain" description="Peptidase A1" evidence="10">
    <location>
        <begin position="99"/>
        <end position="413"/>
    </location>
</feature>
<feature type="disulfide bond" evidence="6">
    <location>
        <begin position="343"/>
        <end position="377"/>
    </location>
</feature>
<dbReference type="EMBL" id="RRYP01008741">
    <property type="protein sequence ID" value="TNV79572.1"/>
    <property type="molecule type" value="Genomic_DNA"/>
</dbReference>
<dbReference type="InterPro" id="IPR034164">
    <property type="entry name" value="Pepsin-like_dom"/>
</dbReference>
<dbReference type="SUPFAM" id="SSF50630">
    <property type="entry name" value="Acid proteases"/>
    <property type="match status" value="1"/>
</dbReference>
<feature type="active site" evidence="5">
    <location>
        <position position="117"/>
    </location>
</feature>
<proteinExistence type="inferred from homology"/>
<evidence type="ECO:0000256" key="8">
    <source>
        <dbReference type="SAM" id="Phobius"/>
    </source>
</evidence>
<evidence type="ECO:0000256" key="5">
    <source>
        <dbReference type="PIRSR" id="PIRSR601461-1"/>
    </source>
</evidence>
<keyword evidence="6" id="KW-1015">Disulfide bond</keyword>
<dbReference type="Proteomes" id="UP000785679">
    <property type="component" value="Unassembled WGS sequence"/>
</dbReference>
<keyword evidence="4" id="KW-0378">Hydrolase</keyword>
<feature type="chain" id="PRO_5035227165" description="Peptidase A1 domain-containing protein" evidence="9">
    <location>
        <begin position="29"/>
        <end position="495"/>
    </location>
</feature>
<keyword evidence="8" id="KW-0812">Transmembrane</keyword>
<evidence type="ECO:0000256" key="9">
    <source>
        <dbReference type="SAM" id="SignalP"/>
    </source>
</evidence>
<keyword evidence="2" id="KW-0645">Protease</keyword>
<evidence type="ECO:0000256" key="7">
    <source>
        <dbReference type="SAM" id="MobiDB-lite"/>
    </source>
</evidence>
<keyword evidence="8" id="KW-0472">Membrane</keyword>
<keyword evidence="9" id="KW-0732">Signal</keyword>
<evidence type="ECO:0000256" key="1">
    <source>
        <dbReference type="ARBA" id="ARBA00007447"/>
    </source>
</evidence>
<feature type="region of interest" description="Disordered" evidence="7">
    <location>
        <begin position="38"/>
        <end position="58"/>
    </location>
</feature>
<dbReference type="PRINTS" id="PR00792">
    <property type="entry name" value="PEPSIN"/>
</dbReference>
<feature type="transmembrane region" description="Helical" evidence="8">
    <location>
        <begin position="450"/>
        <end position="472"/>
    </location>
</feature>
<evidence type="ECO:0000259" key="10">
    <source>
        <dbReference type="PROSITE" id="PS51767"/>
    </source>
</evidence>
<keyword evidence="8" id="KW-1133">Transmembrane helix</keyword>
<organism evidence="11 12">
    <name type="scientific">Halteria grandinella</name>
    <dbReference type="NCBI Taxonomy" id="5974"/>
    <lineage>
        <taxon>Eukaryota</taxon>
        <taxon>Sar</taxon>
        <taxon>Alveolata</taxon>
        <taxon>Ciliophora</taxon>
        <taxon>Intramacronucleata</taxon>
        <taxon>Spirotrichea</taxon>
        <taxon>Stichotrichia</taxon>
        <taxon>Sporadotrichida</taxon>
        <taxon>Halteriidae</taxon>
        <taxon>Halteria</taxon>
    </lineage>
</organism>
<feature type="active site" evidence="5">
    <location>
        <position position="306"/>
    </location>
</feature>
<keyword evidence="3" id="KW-0064">Aspartyl protease</keyword>
<reference evidence="11" key="1">
    <citation type="submission" date="2019-06" db="EMBL/GenBank/DDBJ databases">
        <authorList>
            <person name="Zheng W."/>
        </authorList>
    </citation>
    <scope>NUCLEOTIDE SEQUENCE</scope>
    <source>
        <strain evidence="11">QDHG01</strain>
    </source>
</reference>
<evidence type="ECO:0000313" key="11">
    <source>
        <dbReference type="EMBL" id="TNV79572.1"/>
    </source>
</evidence>
<evidence type="ECO:0000256" key="2">
    <source>
        <dbReference type="ARBA" id="ARBA00022670"/>
    </source>
</evidence>
<keyword evidence="12" id="KW-1185">Reference proteome</keyword>
<accession>A0A8J8NQA5</accession>
<evidence type="ECO:0000256" key="3">
    <source>
        <dbReference type="ARBA" id="ARBA00022750"/>
    </source>
</evidence>
<dbReference type="Pfam" id="PF00026">
    <property type="entry name" value="Asp"/>
    <property type="match status" value="1"/>
</dbReference>
<dbReference type="PROSITE" id="PS51767">
    <property type="entry name" value="PEPTIDASE_A1"/>
    <property type="match status" value="1"/>
</dbReference>
<dbReference type="InterPro" id="IPR021109">
    <property type="entry name" value="Peptidase_aspartic_dom_sf"/>
</dbReference>
<dbReference type="OrthoDB" id="771136at2759"/>
<dbReference type="InterPro" id="IPR001461">
    <property type="entry name" value="Aspartic_peptidase_A1"/>
</dbReference>